<gene>
    <name evidence="3" type="ORF">MYMAC_001910</name>
</gene>
<dbReference type="PANTHER" id="PTHR33877">
    <property type="entry name" value="SLL1193 PROTEIN"/>
    <property type="match status" value="1"/>
</dbReference>
<dbReference type="GO" id="GO:0004519">
    <property type="term" value="F:endonuclease activity"/>
    <property type="evidence" value="ECO:0007669"/>
    <property type="project" value="InterPro"/>
</dbReference>
<name>A0A250JRN6_9BACT</name>
<dbReference type="RefSeq" id="WP_095957873.1">
    <property type="nucleotide sequence ID" value="NZ_CP022203.1"/>
</dbReference>
<dbReference type="PANTHER" id="PTHR33877:SF2">
    <property type="entry name" value="OS07G0170200 PROTEIN"/>
    <property type="match status" value="1"/>
</dbReference>
<sequence>MTPSPQPPPRASAPLGPRFYEHSCFCGCSGRLEMSKDPRPNRIPSFLPGHNAKTGFEQWVADNRGKHFCACGCGESFEPSRQHRRKGFPRFKRGHALRVTHPRAKNIAGWVREQQGEHSCACGCGRTIRIHPSYYRDGIPSFRRECMLRLRVRENHPNWVADRSLVRSGRGGQYLVPSIRREIFQSDGYRCRACGSTENLTTDHVIPVCEAGDGTASNGQTLCVDCHKEKSRRDRERYWERRRNERAGEADGHHRQPA</sequence>
<reference evidence="3 4" key="1">
    <citation type="submission" date="2017-06" db="EMBL/GenBank/DDBJ databases">
        <title>Sequencing and comparative analysis of myxobacterial genomes.</title>
        <authorList>
            <person name="Rupp O."/>
            <person name="Goesmann A."/>
            <person name="Sogaard-Andersen L."/>
        </authorList>
    </citation>
    <scope>NUCLEOTIDE SEQUENCE [LARGE SCALE GENOMIC DNA]</scope>
    <source>
        <strain evidence="3 4">DSM 14697</strain>
    </source>
</reference>
<evidence type="ECO:0000313" key="3">
    <source>
        <dbReference type="EMBL" id="ATB46318.1"/>
    </source>
</evidence>
<dbReference type="SMART" id="SM00507">
    <property type="entry name" value="HNHc"/>
    <property type="match status" value="1"/>
</dbReference>
<organism evidence="3 4">
    <name type="scientific">Corallococcus macrosporus DSM 14697</name>
    <dbReference type="NCBI Taxonomy" id="1189310"/>
    <lineage>
        <taxon>Bacteria</taxon>
        <taxon>Pseudomonadati</taxon>
        <taxon>Myxococcota</taxon>
        <taxon>Myxococcia</taxon>
        <taxon>Myxococcales</taxon>
        <taxon>Cystobacterineae</taxon>
        <taxon>Myxococcaceae</taxon>
        <taxon>Corallococcus</taxon>
    </lineage>
</organism>
<keyword evidence="4" id="KW-1185">Reference proteome</keyword>
<evidence type="ECO:0000313" key="4">
    <source>
        <dbReference type="Proteomes" id="UP000217343"/>
    </source>
</evidence>
<dbReference type="InterPro" id="IPR002711">
    <property type="entry name" value="HNH"/>
</dbReference>
<dbReference type="Proteomes" id="UP000217343">
    <property type="component" value="Chromosome"/>
</dbReference>
<proteinExistence type="predicted"/>
<dbReference type="KEGG" id="mmas:MYMAC_001910"/>
<dbReference type="CDD" id="cd00085">
    <property type="entry name" value="HNHc"/>
    <property type="match status" value="1"/>
</dbReference>
<dbReference type="EMBL" id="CP022203">
    <property type="protein sequence ID" value="ATB46318.1"/>
    <property type="molecule type" value="Genomic_DNA"/>
</dbReference>
<dbReference type="Pfam" id="PF01844">
    <property type="entry name" value="HNH"/>
    <property type="match status" value="1"/>
</dbReference>
<dbReference type="InterPro" id="IPR052892">
    <property type="entry name" value="NA-targeting_endonuclease"/>
</dbReference>
<dbReference type="GO" id="GO:0003676">
    <property type="term" value="F:nucleic acid binding"/>
    <property type="evidence" value="ECO:0007669"/>
    <property type="project" value="InterPro"/>
</dbReference>
<dbReference type="InterPro" id="IPR003615">
    <property type="entry name" value="HNH_nuc"/>
</dbReference>
<feature type="region of interest" description="Disordered" evidence="1">
    <location>
        <begin position="233"/>
        <end position="258"/>
    </location>
</feature>
<dbReference type="Gene3D" id="1.10.30.50">
    <property type="match status" value="1"/>
</dbReference>
<protein>
    <submittedName>
        <fullName evidence="3">HNH nuclease</fullName>
    </submittedName>
</protein>
<evidence type="ECO:0000256" key="1">
    <source>
        <dbReference type="SAM" id="MobiDB-lite"/>
    </source>
</evidence>
<accession>A0A250JRN6</accession>
<dbReference type="GO" id="GO:0008270">
    <property type="term" value="F:zinc ion binding"/>
    <property type="evidence" value="ECO:0007669"/>
    <property type="project" value="InterPro"/>
</dbReference>
<evidence type="ECO:0000259" key="2">
    <source>
        <dbReference type="SMART" id="SM00507"/>
    </source>
</evidence>
<dbReference type="AlphaFoldDB" id="A0A250JRN6"/>
<feature type="domain" description="HNH nuclease" evidence="2">
    <location>
        <begin position="178"/>
        <end position="228"/>
    </location>
</feature>